<dbReference type="OrthoDB" id="10570499at2759"/>
<accession>A0A7I5E7Q3</accession>
<feature type="transmembrane region" description="Helical" evidence="2">
    <location>
        <begin position="15"/>
        <end position="40"/>
    </location>
</feature>
<evidence type="ECO:0000313" key="4">
    <source>
        <dbReference type="WBParaSite" id="HCON_00052740-00001"/>
    </source>
</evidence>
<evidence type="ECO:0000256" key="2">
    <source>
        <dbReference type="SAM" id="Phobius"/>
    </source>
</evidence>
<evidence type="ECO:0000256" key="1">
    <source>
        <dbReference type="SAM" id="MobiDB-lite"/>
    </source>
</evidence>
<keyword evidence="2" id="KW-1133">Transmembrane helix</keyword>
<evidence type="ECO:0000313" key="3">
    <source>
        <dbReference type="Proteomes" id="UP000025227"/>
    </source>
</evidence>
<organism evidence="3 4">
    <name type="scientific">Haemonchus contortus</name>
    <name type="common">Barber pole worm</name>
    <dbReference type="NCBI Taxonomy" id="6289"/>
    <lineage>
        <taxon>Eukaryota</taxon>
        <taxon>Metazoa</taxon>
        <taxon>Ecdysozoa</taxon>
        <taxon>Nematoda</taxon>
        <taxon>Chromadorea</taxon>
        <taxon>Rhabditida</taxon>
        <taxon>Rhabditina</taxon>
        <taxon>Rhabditomorpha</taxon>
        <taxon>Strongyloidea</taxon>
        <taxon>Trichostrongylidae</taxon>
        <taxon>Haemonchus</taxon>
    </lineage>
</organism>
<dbReference type="Proteomes" id="UP000025227">
    <property type="component" value="Unplaced"/>
</dbReference>
<name>A0A7I5E7Q3_HAECO</name>
<reference evidence="4" key="1">
    <citation type="submission" date="2020-12" db="UniProtKB">
        <authorList>
            <consortium name="WormBaseParasite"/>
        </authorList>
    </citation>
    <scope>IDENTIFICATION</scope>
    <source>
        <strain evidence="4">MHco3</strain>
    </source>
</reference>
<feature type="region of interest" description="Disordered" evidence="1">
    <location>
        <begin position="82"/>
        <end position="135"/>
    </location>
</feature>
<dbReference type="WBParaSite" id="HCON_00052740-00001">
    <property type="protein sequence ID" value="HCON_00052740-00001"/>
    <property type="gene ID" value="HCON_00052740"/>
</dbReference>
<proteinExistence type="predicted"/>
<sequence length="135" mass="15184">MRLLVLPLPDLPEAFYPFLLLLPTIFLCCYLIYCFCWYFFRSDEPQGQLVLVTPVVTPSYSAPTAIPMYSYSNTAVPMIPPRNFEQGSIGTDENTRKSSRSLQSSRSHSKERPDQNDTDQLKPGTAIPAMTSVIA</sequence>
<keyword evidence="3" id="KW-1185">Reference proteome</keyword>
<dbReference type="AlphaFoldDB" id="A0A7I5E7Q3"/>
<keyword evidence="2" id="KW-0812">Transmembrane</keyword>
<protein>
    <submittedName>
        <fullName evidence="4">Uncharacterized protein</fullName>
    </submittedName>
</protein>
<keyword evidence="2" id="KW-0472">Membrane</keyword>